<dbReference type="Proteomes" id="UP000199504">
    <property type="component" value="Unassembled WGS sequence"/>
</dbReference>
<evidence type="ECO:0000313" key="4">
    <source>
        <dbReference type="Proteomes" id="UP000199504"/>
    </source>
</evidence>
<proteinExistence type="predicted"/>
<keyword evidence="2" id="KW-1133">Transmembrane helix</keyword>
<name>A0A1C5A9X4_9ACTN</name>
<evidence type="ECO:0000256" key="1">
    <source>
        <dbReference type="SAM" id="MobiDB-lite"/>
    </source>
</evidence>
<dbReference type="AlphaFoldDB" id="A0A1C5A9X4"/>
<dbReference type="Pfam" id="PF20225">
    <property type="entry name" value="DUF6584"/>
    <property type="match status" value="1"/>
</dbReference>
<reference evidence="4" key="1">
    <citation type="submission" date="2016-06" db="EMBL/GenBank/DDBJ databases">
        <authorList>
            <person name="Varghese N."/>
            <person name="Submissions Spin"/>
        </authorList>
    </citation>
    <scope>NUCLEOTIDE SEQUENCE [LARGE SCALE GENOMIC DNA]</scope>
    <source>
        <strain evidence="4">DSM 44830</strain>
    </source>
</reference>
<dbReference type="EMBL" id="FMCX01000008">
    <property type="protein sequence ID" value="SCF42043.1"/>
    <property type="molecule type" value="Genomic_DNA"/>
</dbReference>
<keyword evidence="2" id="KW-0812">Transmembrane</keyword>
<organism evidence="3 4">
    <name type="scientific">Micromonospora mirobrigensis</name>
    <dbReference type="NCBI Taxonomy" id="262898"/>
    <lineage>
        <taxon>Bacteria</taxon>
        <taxon>Bacillati</taxon>
        <taxon>Actinomycetota</taxon>
        <taxon>Actinomycetes</taxon>
        <taxon>Micromonosporales</taxon>
        <taxon>Micromonosporaceae</taxon>
        <taxon>Micromonospora</taxon>
    </lineage>
</organism>
<sequence length="160" mass="18029">MTDVLARARADLAAGRPWQARDRLRGALAHRQDHELLDLLATVHHEMRDLPAAGALWFVTGRDDPQARRAIEAWSARHRNDLARWHSIPAPVRRTVDSGPTQVLRRAVGPLDRPDRTDPDGQPESPWEPILFGGCAVTVVVWFVAMVGIGMWTVLRWIWG</sequence>
<feature type="region of interest" description="Disordered" evidence="1">
    <location>
        <begin position="107"/>
        <end position="127"/>
    </location>
</feature>
<dbReference type="RefSeq" id="WP_141714855.1">
    <property type="nucleotide sequence ID" value="NZ_FMCX01000008.1"/>
</dbReference>
<evidence type="ECO:0000313" key="3">
    <source>
        <dbReference type="EMBL" id="SCF42043.1"/>
    </source>
</evidence>
<protein>
    <submittedName>
        <fullName evidence="3">Uncharacterized protein</fullName>
    </submittedName>
</protein>
<dbReference type="InterPro" id="IPR046491">
    <property type="entry name" value="DUF6584"/>
</dbReference>
<accession>A0A1C5A9X4</accession>
<feature type="transmembrane region" description="Helical" evidence="2">
    <location>
        <begin position="130"/>
        <end position="155"/>
    </location>
</feature>
<keyword evidence="2" id="KW-0472">Membrane</keyword>
<evidence type="ECO:0000256" key="2">
    <source>
        <dbReference type="SAM" id="Phobius"/>
    </source>
</evidence>
<gene>
    <name evidence="3" type="ORF">GA0070564_108186</name>
</gene>
<keyword evidence="4" id="KW-1185">Reference proteome</keyword>
<dbReference type="OrthoDB" id="4464900at2"/>